<evidence type="ECO:0000313" key="3">
    <source>
        <dbReference type="Proteomes" id="UP000199656"/>
    </source>
</evidence>
<dbReference type="AlphaFoldDB" id="A0A1H4A0H2"/>
<accession>A0A1H4A0H2</accession>
<dbReference type="RefSeq" id="WP_089760064.1">
    <property type="nucleotide sequence ID" value="NZ_BKAT01000013.1"/>
</dbReference>
<keyword evidence="1" id="KW-0732">Signal</keyword>
<protein>
    <recommendedName>
        <fullName evidence="4">PE-PGRS family protein</fullName>
    </recommendedName>
</protein>
<dbReference type="STRING" id="408074.SAMN05660909_01407"/>
<name>A0A1H4A0H2_9BACT</name>
<dbReference type="Proteomes" id="UP000199656">
    <property type="component" value="Unassembled WGS sequence"/>
</dbReference>
<dbReference type="SUPFAM" id="SSF82171">
    <property type="entry name" value="DPP6 N-terminal domain-like"/>
    <property type="match status" value="1"/>
</dbReference>
<sequence length="282" mass="31813">MRKIVLYITLLLAVNTSSAQTATPEILGNLSGKQVTEASGIASSVPLAGHYWTHNDSGNDPEVFLLDNHASLVATVWLKNAKNRDWEDIAEGIGPQTGKHYVYVGDIGDNHAIRDHIRIYRFPEPSKVTPGSYIKLKADELKLRYPDGARDAETLMLDPISKQLYIISKREKEVTLFKTKLLFNDGDKATLEPLIQLPYTWVVSGDISKDGHHIVIKTLTKIYYWHRNKGESVEEAMKKPAKELPYVVEKQGEGITITPRNNGYVTISEGKKAPVYFYKWKF</sequence>
<evidence type="ECO:0000313" key="2">
    <source>
        <dbReference type="EMBL" id="SEA29643.1"/>
    </source>
</evidence>
<feature type="chain" id="PRO_5011507728" description="PE-PGRS family protein" evidence="1">
    <location>
        <begin position="22"/>
        <end position="282"/>
    </location>
</feature>
<evidence type="ECO:0000256" key="1">
    <source>
        <dbReference type="SAM" id="SignalP"/>
    </source>
</evidence>
<proteinExistence type="predicted"/>
<dbReference type="EMBL" id="FNRL01000005">
    <property type="protein sequence ID" value="SEA29643.1"/>
    <property type="molecule type" value="Genomic_DNA"/>
</dbReference>
<keyword evidence="3" id="KW-1185">Reference proteome</keyword>
<organism evidence="2 3">
    <name type="scientific">Chitinophaga terrae</name>
    <name type="common">ex Kim and Jung 2007</name>
    <dbReference type="NCBI Taxonomy" id="408074"/>
    <lineage>
        <taxon>Bacteria</taxon>
        <taxon>Pseudomonadati</taxon>
        <taxon>Bacteroidota</taxon>
        <taxon>Chitinophagia</taxon>
        <taxon>Chitinophagales</taxon>
        <taxon>Chitinophagaceae</taxon>
        <taxon>Chitinophaga</taxon>
    </lineage>
</organism>
<gene>
    <name evidence="2" type="ORF">SAMN05660909_01407</name>
</gene>
<dbReference type="OrthoDB" id="9798438at2"/>
<reference evidence="3" key="1">
    <citation type="submission" date="2016-10" db="EMBL/GenBank/DDBJ databases">
        <authorList>
            <person name="Varghese N."/>
            <person name="Submissions S."/>
        </authorList>
    </citation>
    <scope>NUCLEOTIDE SEQUENCE [LARGE SCALE GENOMIC DNA]</scope>
    <source>
        <strain evidence="3">DSM 23920</strain>
    </source>
</reference>
<feature type="signal peptide" evidence="1">
    <location>
        <begin position="1"/>
        <end position="21"/>
    </location>
</feature>
<evidence type="ECO:0008006" key="4">
    <source>
        <dbReference type="Google" id="ProtNLM"/>
    </source>
</evidence>